<evidence type="ECO:0000256" key="1">
    <source>
        <dbReference type="SAM" id="Coils"/>
    </source>
</evidence>
<gene>
    <name evidence="2" type="ORF">S03H2_34827</name>
</gene>
<proteinExistence type="predicted"/>
<comment type="caution">
    <text evidence="2">The sequence shown here is derived from an EMBL/GenBank/DDBJ whole genome shotgun (WGS) entry which is preliminary data.</text>
</comment>
<reference evidence="2" key="1">
    <citation type="journal article" date="2014" name="Front. Microbiol.">
        <title>High frequency of phylogenetically diverse reductive dehalogenase-homologous genes in deep subseafloor sedimentary metagenomes.</title>
        <authorList>
            <person name="Kawai M."/>
            <person name="Futagami T."/>
            <person name="Toyoda A."/>
            <person name="Takaki Y."/>
            <person name="Nishi S."/>
            <person name="Hori S."/>
            <person name="Arai W."/>
            <person name="Tsubouchi T."/>
            <person name="Morono Y."/>
            <person name="Uchiyama I."/>
            <person name="Ito T."/>
            <person name="Fujiyama A."/>
            <person name="Inagaki F."/>
            <person name="Takami H."/>
        </authorList>
    </citation>
    <scope>NUCLEOTIDE SEQUENCE</scope>
    <source>
        <strain evidence="2">Expedition CK06-06</strain>
    </source>
</reference>
<keyword evidence="1" id="KW-0175">Coiled coil</keyword>
<protein>
    <submittedName>
        <fullName evidence="2">Uncharacterized protein</fullName>
    </submittedName>
</protein>
<name>X1GNG2_9ZZZZ</name>
<dbReference type="AlphaFoldDB" id="X1GNG2"/>
<organism evidence="2">
    <name type="scientific">marine sediment metagenome</name>
    <dbReference type="NCBI Taxonomy" id="412755"/>
    <lineage>
        <taxon>unclassified sequences</taxon>
        <taxon>metagenomes</taxon>
        <taxon>ecological metagenomes</taxon>
    </lineage>
</organism>
<dbReference type="EMBL" id="BARU01021271">
    <property type="protein sequence ID" value="GAH58722.1"/>
    <property type="molecule type" value="Genomic_DNA"/>
</dbReference>
<evidence type="ECO:0000313" key="2">
    <source>
        <dbReference type="EMBL" id="GAH58722.1"/>
    </source>
</evidence>
<accession>X1GNG2</accession>
<feature type="coiled-coil region" evidence="1">
    <location>
        <begin position="57"/>
        <end position="84"/>
    </location>
</feature>
<sequence length="99" mass="11587">MNEREKRRKILRDKAEESSIRTDKLLENELESLRKATRSDLERLRPRIADEATYNRLIAIVEESTRLQENLAELKGRIESLGSKAIRSARDILKLLMKP</sequence>